<evidence type="ECO:0000313" key="3">
    <source>
        <dbReference type="EnsemblMetazoa" id="OVOC3883.1"/>
    </source>
</evidence>
<keyword evidence="4" id="KW-1185">Reference proteome</keyword>
<sequence>MNSCKIALFTCLLLAAVAITAVAAARAACLLLTCQEYGKNLSIIVIVVSINIVGLKNNGKLLLISFSNTYYLFRAEKKNLGNADIIIVLFRTPMFPVILSEYEKNEIRLIIDHFIKDGGEAVTNKVCYSIYRLIAIIVLIRLDVLEKHRSRWYKIIGSIN</sequence>
<keyword evidence="1" id="KW-0812">Transmembrane</keyword>
<reference evidence="4" key="1">
    <citation type="submission" date="2013-10" db="EMBL/GenBank/DDBJ databases">
        <title>Genome sequencing of Onchocerca volvulus.</title>
        <authorList>
            <person name="Cotton J."/>
            <person name="Tsai J."/>
            <person name="Stanley E."/>
            <person name="Tracey A."/>
            <person name="Holroyd N."/>
            <person name="Lustigman S."/>
            <person name="Berriman M."/>
        </authorList>
    </citation>
    <scope>NUCLEOTIDE SEQUENCE</scope>
</reference>
<keyword evidence="2" id="KW-0732">Signal</keyword>
<dbReference type="EnsemblMetazoa" id="OVOC3883.1">
    <property type="protein sequence ID" value="OVOC3883.1"/>
    <property type="gene ID" value="WBGene00240692"/>
</dbReference>
<feature type="chain" id="PRO_5035773781" evidence="2">
    <location>
        <begin position="25"/>
        <end position="160"/>
    </location>
</feature>
<accession>A0A8R1TS04</accession>
<keyword evidence="1" id="KW-1133">Transmembrane helix</keyword>
<dbReference type="AlphaFoldDB" id="A0A8R1TS04"/>
<organism evidence="3 4">
    <name type="scientific">Onchocerca volvulus</name>
    <dbReference type="NCBI Taxonomy" id="6282"/>
    <lineage>
        <taxon>Eukaryota</taxon>
        <taxon>Metazoa</taxon>
        <taxon>Ecdysozoa</taxon>
        <taxon>Nematoda</taxon>
        <taxon>Chromadorea</taxon>
        <taxon>Rhabditida</taxon>
        <taxon>Spirurina</taxon>
        <taxon>Spiruromorpha</taxon>
        <taxon>Filarioidea</taxon>
        <taxon>Onchocercidae</taxon>
        <taxon>Onchocerca</taxon>
    </lineage>
</organism>
<dbReference type="EMBL" id="CMVM020000122">
    <property type="status" value="NOT_ANNOTATED_CDS"/>
    <property type="molecule type" value="Genomic_DNA"/>
</dbReference>
<keyword evidence="1" id="KW-0472">Membrane</keyword>
<name>A0A8R1TS04_ONCVO</name>
<protein>
    <submittedName>
        <fullName evidence="3">Uncharacterized protein</fullName>
    </submittedName>
</protein>
<feature type="transmembrane region" description="Helical" evidence="1">
    <location>
        <begin position="37"/>
        <end position="55"/>
    </location>
</feature>
<dbReference type="Proteomes" id="UP000024404">
    <property type="component" value="Unassembled WGS sequence"/>
</dbReference>
<evidence type="ECO:0000256" key="1">
    <source>
        <dbReference type="SAM" id="Phobius"/>
    </source>
</evidence>
<feature type="signal peptide" evidence="2">
    <location>
        <begin position="1"/>
        <end position="24"/>
    </location>
</feature>
<reference evidence="3" key="2">
    <citation type="submission" date="2022-06" db="UniProtKB">
        <authorList>
            <consortium name="EnsemblMetazoa"/>
        </authorList>
    </citation>
    <scope>IDENTIFICATION</scope>
</reference>
<evidence type="ECO:0000256" key="2">
    <source>
        <dbReference type="SAM" id="SignalP"/>
    </source>
</evidence>
<proteinExistence type="predicted"/>
<evidence type="ECO:0000313" key="4">
    <source>
        <dbReference type="Proteomes" id="UP000024404"/>
    </source>
</evidence>